<proteinExistence type="predicted"/>
<protein>
    <submittedName>
        <fullName evidence="1">Uncharacterized protein</fullName>
    </submittedName>
</protein>
<sequence>MYDTNNECQVCGEHLADPHAPECSLGNAAALRTWGEAAIAEGRDEGWTALAASDLLAADGRDELVLADLSSRFIDLVNGALKTAGLFESAV</sequence>
<dbReference type="RefSeq" id="WP_068202717.1">
    <property type="nucleotide sequence ID" value="NZ_CP014209.1"/>
</dbReference>
<organism evidence="1 2">
    <name type="scientific">Isoptericola dokdonensis DS-3</name>
    <dbReference type="NCBI Taxonomy" id="1300344"/>
    <lineage>
        <taxon>Bacteria</taxon>
        <taxon>Bacillati</taxon>
        <taxon>Actinomycetota</taxon>
        <taxon>Actinomycetes</taxon>
        <taxon>Micrococcales</taxon>
        <taxon>Promicromonosporaceae</taxon>
        <taxon>Isoptericola</taxon>
    </lineage>
</organism>
<dbReference type="AlphaFoldDB" id="A0A161IDT8"/>
<keyword evidence="2" id="KW-1185">Reference proteome</keyword>
<dbReference type="KEGG" id="ido:I598_1869"/>
<accession>A0A161IDT8</accession>
<dbReference type="STRING" id="1300344.I598_1869"/>
<evidence type="ECO:0000313" key="1">
    <source>
        <dbReference type="EMBL" id="ANC31417.1"/>
    </source>
</evidence>
<gene>
    <name evidence="1" type="ORF">I598_1869</name>
</gene>
<dbReference type="PATRIC" id="fig|1300344.3.peg.1878"/>
<name>A0A161IDT8_9MICO</name>
<reference evidence="1 2" key="1">
    <citation type="submission" date="2016-01" db="EMBL/GenBank/DDBJ databases">
        <title>Complete genome sequence of a soil Actinobacterium, Isoptericola dokdonensis DS-3.</title>
        <authorList>
            <person name="Kwon S.-K."/>
            <person name="Kim J.F."/>
        </authorList>
    </citation>
    <scope>NUCLEOTIDE SEQUENCE [LARGE SCALE GENOMIC DNA]</scope>
    <source>
        <strain evidence="1 2">DS-3</strain>
    </source>
</reference>
<evidence type="ECO:0000313" key="2">
    <source>
        <dbReference type="Proteomes" id="UP000076794"/>
    </source>
</evidence>
<dbReference type="Proteomes" id="UP000076794">
    <property type="component" value="Chromosome"/>
</dbReference>
<dbReference type="EMBL" id="CP014209">
    <property type="protein sequence ID" value="ANC31417.1"/>
    <property type="molecule type" value="Genomic_DNA"/>
</dbReference>